<evidence type="ECO:0000313" key="1">
    <source>
        <dbReference type="EMBL" id="KAI9905276.1"/>
    </source>
</evidence>
<proteinExistence type="predicted"/>
<name>A0ACC0VGK0_9STRA</name>
<keyword evidence="2" id="KW-1185">Reference proteome</keyword>
<gene>
    <name evidence="1" type="ORF">PsorP6_013999</name>
</gene>
<protein>
    <submittedName>
        <fullName evidence="1">Uncharacterized protein</fullName>
    </submittedName>
</protein>
<comment type="caution">
    <text evidence="1">The sequence shown here is derived from an EMBL/GenBank/DDBJ whole genome shotgun (WGS) entry which is preliminary data.</text>
</comment>
<dbReference type="Proteomes" id="UP001163321">
    <property type="component" value="Chromosome 9"/>
</dbReference>
<organism evidence="1 2">
    <name type="scientific">Peronosclerospora sorghi</name>
    <dbReference type="NCBI Taxonomy" id="230839"/>
    <lineage>
        <taxon>Eukaryota</taxon>
        <taxon>Sar</taxon>
        <taxon>Stramenopiles</taxon>
        <taxon>Oomycota</taxon>
        <taxon>Peronosporomycetes</taxon>
        <taxon>Peronosporales</taxon>
        <taxon>Peronosporaceae</taxon>
        <taxon>Peronosclerospora</taxon>
    </lineage>
</organism>
<reference evidence="1 2" key="1">
    <citation type="journal article" date="2022" name="bioRxiv">
        <title>The genome of the oomycete Peronosclerospora sorghi, a cosmopolitan pathogen of maize and sorghum, is inflated with dispersed pseudogenes.</title>
        <authorList>
            <person name="Fletcher K."/>
            <person name="Martin F."/>
            <person name="Isakeit T."/>
            <person name="Cavanaugh K."/>
            <person name="Magill C."/>
            <person name="Michelmore R."/>
        </authorList>
    </citation>
    <scope>NUCLEOTIDE SEQUENCE [LARGE SCALE GENOMIC DNA]</scope>
    <source>
        <strain evidence="1">P6</strain>
    </source>
</reference>
<evidence type="ECO:0000313" key="2">
    <source>
        <dbReference type="Proteomes" id="UP001163321"/>
    </source>
</evidence>
<sequence length="77" mass="8749">MLQGKKRIKSTWEKNCTRNQKRAGKAQVAVRPAPYETKCLDKIKKLKEKKQQEGGTSSTGLGKSWQHPRPRDCLLGL</sequence>
<accession>A0ACC0VGK0</accession>
<dbReference type="EMBL" id="CM047588">
    <property type="protein sequence ID" value="KAI9905276.1"/>
    <property type="molecule type" value="Genomic_DNA"/>
</dbReference>